<dbReference type="AlphaFoldDB" id="A0A9Q3W013"/>
<reference evidence="1" key="1">
    <citation type="submission" date="2021-12" db="EMBL/GenBank/DDBJ databases">
        <authorList>
            <person name="Lee J.-H."/>
            <person name="Kim S.-B."/>
        </authorList>
    </citation>
    <scope>NUCLEOTIDE SEQUENCE</scope>
    <source>
        <strain evidence="1">NR30</strain>
    </source>
</reference>
<evidence type="ECO:0000313" key="1">
    <source>
        <dbReference type="EMBL" id="MCD9880431.1"/>
    </source>
</evidence>
<dbReference type="InterPro" id="IPR044925">
    <property type="entry name" value="His-Me_finger_sf"/>
</dbReference>
<keyword evidence="1" id="KW-0255">Endonuclease</keyword>
<proteinExistence type="predicted"/>
<dbReference type="SUPFAM" id="SSF54060">
    <property type="entry name" value="His-Me finger endonucleases"/>
    <property type="match status" value="1"/>
</dbReference>
<evidence type="ECO:0000313" key="2">
    <source>
        <dbReference type="Proteomes" id="UP001108029"/>
    </source>
</evidence>
<protein>
    <submittedName>
        <fullName evidence="1">Endonuclease VII domain-containing protein</fullName>
    </submittedName>
</protein>
<gene>
    <name evidence="1" type="ORF">LJ657_44165</name>
</gene>
<dbReference type="InterPro" id="IPR004211">
    <property type="entry name" value="Endonuclease_7"/>
</dbReference>
<keyword evidence="1" id="KW-0540">Nuclease</keyword>
<dbReference type="GO" id="GO:0004519">
    <property type="term" value="F:endonuclease activity"/>
    <property type="evidence" value="ECO:0007669"/>
    <property type="project" value="UniProtKB-KW"/>
</dbReference>
<dbReference type="InterPro" id="IPR038563">
    <property type="entry name" value="Endonuclease_7_sf"/>
</dbReference>
<dbReference type="EMBL" id="JAJSBI010000040">
    <property type="protein sequence ID" value="MCD9880431.1"/>
    <property type="molecule type" value="Genomic_DNA"/>
</dbReference>
<sequence>MRGTRADDYLCRLCAETRAAAWDHCHDHGYLRGPLCGSCNTFEGKSTPRNLLEEKEGAALHLLECRGCPEGRTLPGRYHVGLVQKHLEATERHRSRPCRRQPCARHMELAHGAHRFEPECRPHSTTWTKDVTVPDALALVRDFVDQALAAQPGTVTVPAQAALGTQTRA</sequence>
<dbReference type="Gene3D" id="3.40.1800.10">
    <property type="entry name" value="His-Me finger endonucleases"/>
    <property type="match status" value="1"/>
</dbReference>
<organism evidence="1 2">
    <name type="scientific">Streptomyces guryensis</name>
    <dbReference type="NCBI Taxonomy" id="2886947"/>
    <lineage>
        <taxon>Bacteria</taxon>
        <taxon>Bacillati</taxon>
        <taxon>Actinomycetota</taxon>
        <taxon>Actinomycetes</taxon>
        <taxon>Kitasatosporales</taxon>
        <taxon>Streptomycetaceae</taxon>
        <taxon>Streptomyces</taxon>
    </lineage>
</organism>
<dbReference type="RefSeq" id="WP_232655367.1">
    <property type="nucleotide sequence ID" value="NZ_JAJSBI010000040.1"/>
</dbReference>
<comment type="caution">
    <text evidence="1">The sequence shown here is derived from an EMBL/GenBank/DDBJ whole genome shotgun (WGS) entry which is preliminary data.</text>
</comment>
<accession>A0A9Q3W013</accession>
<dbReference type="Pfam" id="PF02945">
    <property type="entry name" value="Endonuclease_7"/>
    <property type="match status" value="1"/>
</dbReference>
<keyword evidence="1" id="KW-0378">Hydrolase</keyword>
<dbReference type="Proteomes" id="UP001108029">
    <property type="component" value="Unassembled WGS sequence"/>
</dbReference>
<keyword evidence="2" id="KW-1185">Reference proteome</keyword>
<name>A0A9Q3W013_9ACTN</name>